<dbReference type="RefSeq" id="WP_068541772.1">
    <property type="nucleotide sequence ID" value="NZ_LSFI01000018.1"/>
</dbReference>
<dbReference type="Gene3D" id="3.40.50.2300">
    <property type="match status" value="1"/>
</dbReference>
<dbReference type="PROSITE" id="PS51755">
    <property type="entry name" value="OMPR_PHOB"/>
    <property type="match status" value="1"/>
</dbReference>
<dbReference type="FunFam" id="3.40.50.2300:FF:000001">
    <property type="entry name" value="DNA-binding response regulator PhoB"/>
    <property type="match status" value="1"/>
</dbReference>
<dbReference type="InterPro" id="IPR011006">
    <property type="entry name" value="CheY-like_superfamily"/>
</dbReference>
<dbReference type="SMART" id="SM00448">
    <property type="entry name" value="REC"/>
    <property type="match status" value="1"/>
</dbReference>
<evidence type="ECO:0000256" key="1">
    <source>
        <dbReference type="ARBA" id="ARBA00013332"/>
    </source>
</evidence>
<dbReference type="PROSITE" id="PS50110">
    <property type="entry name" value="RESPONSE_REGULATORY"/>
    <property type="match status" value="1"/>
</dbReference>
<evidence type="ECO:0000259" key="10">
    <source>
        <dbReference type="PROSITE" id="PS50110"/>
    </source>
</evidence>
<comment type="function">
    <text evidence="7">This protein is a positive regulator for the phosphate regulon. Transcription of this operon is positively regulated by PhoB and PhoR when phosphate is limited.</text>
</comment>
<dbReference type="SMART" id="SM00862">
    <property type="entry name" value="Trans_reg_C"/>
    <property type="match status" value="1"/>
</dbReference>
<evidence type="ECO:0000256" key="3">
    <source>
        <dbReference type="ARBA" id="ARBA00023012"/>
    </source>
</evidence>
<dbReference type="Pfam" id="PF00486">
    <property type="entry name" value="Trans_reg_C"/>
    <property type="match status" value="1"/>
</dbReference>
<dbReference type="Gene3D" id="6.10.250.690">
    <property type="match status" value="1"/>
</dbReference>
<feature type="modified residue" description="4-aspartylphosphate" evidence="8">
    <location>
        <position position="52"/>
    </location>
</feature>
<keyword evidence="13" id="KW-1185">Reference proteome</keyword>
<evidence type="ECO:0000256" key="2">
    <source>
        <dbReference type="ARBA" id="ARBA00022553"/>
    </source>
</evidence>
<evidence type="ECO:0000256" key="8">
    <source>
        <dbReference type="PROSITE-ProRule" id="PRU00169"/>
    </source>
</evidence>
<feature type="DNA-binding region" description="OmpR/PhoB-type" evidence="9">
    <location>
        <begin position="128"/>
        <end position="224"/>
    </location>
</feature>
<dbReference type="SUPFAM" id="SSF52172">
    <property type="entry name" value="CheY-like"/>
    <property type="match status" value="1"/>
</dbReference>
<evidence type="ECO:0000256" key="9">
    <source>
        <dbReference type="PROSITE-ProRule" id="PRU01091"/>
    </source>
</evidence>
<evidence type="ECO:0000259" key="11">
    <source>
        <dbReference type="PROSITE" id="PS51755"/>
    </source>
</evidence>
<dbReference type="STRING" id="1795632.TH606_04765"/>
<reference evidence="12 13" key="1">
    <citation type="submission" date="2016-02" db="EMBL/GenBank/DDBJ databases">
        <title>Draft genome sequence of Thermodesulfatator sp. S606.</title>
        <authorList>
            <person name="Lai Q."/>
            <person name="Cao J."/>
            <person name="Dupont S."/>
            <person name="Shao Z."/>
            <person name="Jebbar M."/>
            <person name="Alain K."/>
        </authorList>
    </citation>
    <scope>NUCLEOTIDE SEQUENCE [LARGE SCALE GENOMIC DNA]</scope>
    <source>
        <strain evidence="12 13">S606</strain>
    </source>
</reference>
<evidence type="ECO:0000256" key="7">
    <source>
        <dbReference type="ARBA" id="ARBA00024735"/>
    </source>
</evidence>
<comment type="caution">
    <text evidence="12">The sequence shown here is derived from an EMBL/GenBank/DDBJ whole genome shotgun (WGS) entry which is preliminary data.</text>
</comment>
<evidence type="ECO:0000256" key="4">
    <source>
        <dbReference type="ARBA" id="ARBA00023015"/>
    </source>
</evidence>
<dbReference type="PANTHER" id="PTHR48111">
    <property type="entry name" value="REGULATOR OF RPOS"/>
    <property type="match status" value="1"/>
</dbReference>
<dbReference type="GO" id="GO:0000976">
    <property type="term" value="F:transcription cis-regulatory region binding"/>
    <property type="evidence" value="ECO:0007669"/>
    <property type="project" value="TreeGrafter"/>
</dbReference>
<dbReference type="GO" id="GO:0032993">
    <property type="term" value="C:protein-DNA complex"/>
    <property type="evidence" value="ECO:0007669"/>
    <property type="project" value="TreeGrafter"/>
</dbReference>
<keyword evidence="4" id="KW-0805">Transcription regulation</keyword>
<accession>A0A177E7D0</accession>
<dbReference type="OrthoDB" id="9775518at2"/>
<keyword evidence="2 8" id="KW-0597">Phosphoprotein</keyword>
<dbReference type="InterPro" id="IPR039420">
    <property type="entry name" value="WalR-like"/>
</dbReference>
<feature type="domain" description="Response regulatory" evidence="10">
    <location>
        <begin position="3"/>
        <end position="118"/>
    </location>
</feature>
<dbReference type="InterPro" id="IPR036388">
    <property type="entry name" value="WH-like_DNA-bd_sf"/>
</dbReference>
<dbReference type="Gene3D" id="1.10.10.10">
    <property type="entry name" value="Winged helix-like DNA-binding domain superfamily/Winged helix DNA-binding domain"/>
    <property type="match status" value="1"/>
</dbReference>
<dbReference type="FunFam" id="1.10.10.10:FF:000018">
    <property type="entry name" value="DNA-binding response regulator ResD"/>
    <property type="match status" value="1"/>
</dbReference>
<dbReference type="CDD" id="cd00383">
    <property type="entry name" value="trans_reg_C"/>
    <property type="match status" value="1"/>
</dbReference>
<dbReference type="InterPro" id="IPR001867">
    <property type="entry name" value="OmpR/PhoB-type_DNA-bd"/>
</dbReference>
<dbReference type="AlphaFoldDB" id="A0A177E7D0"/>
<name>A0A177E7D0_9BACT</name>
<gene>
    <name evidence="12" type="ORF">TH606_04765</name>
</gene>
<keyword evidence="5 9" id="KW-0238">DNA-binding</keyword>
<organism evidence="12 13">
    <name type="scientific">Thermodesulfatator autotrophicus</name>
    <dbReference type="NCBI Taxonomy" id="1795632"/>
    <lineage>
        <taxon>Bacteria</taxon>
        <taxon>Pseudomonadati</taxon>
        <taxon>Thermodesulfobacteriota</taxon>
        <taxon>Thermodesulfobacteria</taxon>
        <taxon>Thermodesulfobacteriales</taxon>
        <taxon>Thermodesulfatatoraceae</taxon>
        <taxon>Thermodesulfatator</taxon>
    </lineage>
</organism>
<proteinExistence type="predicted"/>
<dbReference type="InterPro" id="IPR001789">
    <property type="entry name" value="Sig_transdc_resp-reg_receiver"/>
</dbReference>
<dbReference type="Pfam" id="PF00072">
    <property type="entry name" value="Response_reg"/>
    <property type="match status" value="1"/>
</dbReference>
<dbReference type="GO" id="GO:0005829">
    <property type="term" value="C:cytosol"/>
    <property type="evidence" value="ECO:0007669"/>
    <property type="project" value="TreeGrafter"/>
</dbReference>
<dbReference type="GO" id="GO:0000156">
    <property type="term" value="F:phosphorelay response regulator activity"/>
    <property type="evidence" value="ECO:0007669"/>
    <property type="project" value="TreeGrafter"/>
</dbReference>
<dbReference type="PANTHER" id="PTHR48111:SF21">
    <property type="entry name" value="DNA-BINDING DUAL MASTER TRANSCRIPTIONAL REGULATOR RPAA"/>
    <property type="match status" value="1"/>
</dbReference>
<feature type="domain" description="OmpR/PhoB-type" evidence="11">
    <location>
        <begin position="128"/>
        <end position="224"/>
    </location>
</feature>
<evidence type="ECO:0000256" key="5">
    <source>
        <dbReference type="ARBA" id="ARBA00023125"/>
    </source>
</evidence>
<evidence type="ECO:0000313" key="13">
    <source>
        <dbReference type="Proteomes" id="UP000076964"/>
    </source>
</evidence>
<keyword evidence="3" id="KW-0902">Two-component regulatory system</keyword>
<dbReference type="EMBL" id="LSFI01000018">
    <property type="protein sequence ID" value="OAG27847.1"/>
    <property type="molecule type" value="Genomic_DNA"/>
</dbReference>
<protein>
    <recommendedName>
        <fullName evidence="1">Phosphate regulon transcriptional regulatory protein PhoB</fullName>
    </recommendedName>
</protein>
<evidence type="ECO:0000256" key="6">
    <source>
        <dbReference type="ARBA" id="ARBA00023163"/>
    </source>
</evidence>
<dbReference type="Proteomes" id="UP000076964">
    <property type="component" value="Unassembled WGS sequence"/>
</dbReference>
<sequence>MSYILIVEDEEDIARLVARTLEKNGHKTRIAPTLAKAQELIEQETPELVVLDLMLPDGDGLELCKYIRFKEQTEIPVMILTAKGEEIDRILGFEMGADDYIVKPFSPKELALRVKAILKRVKQIEPPSSAINIGPLNIDPNSMKVKVEGKDVRLTRTEFNLLLTLIKARGKVLTREILLEKVWGYTFEGYARTVDTHVRRLRKKLGPCAEMIETVWGIGYRFKD</sequence>
<evidence type="ECO:0000313" key="12">
    <source>
        <dbReference type="EMBL" id="OAG27847.1"/>
    </source>
</evidence>
<dbReference type="GO" id="GO:0006355">
    <property type="term" value="P:regulation of DNA-templated transcription"/>
    <property type="evidence" value="ECO:0007669"/>
    <property type="project" value="InterPro"/>
</dbReference>
<keyword evidence="6" id="KW-0804">Transcription</keyword>